<dbReference type="SUPFAM" id="SSF52172">
    <property type="entry name" value="CheY-like"/>
    <property type="match status" value="1"/>
</dbReference>
<dbReference type="InterPro" id="IPR001789">
    <property type="entry name" value="Sig_transdc_resp-reg_receiver"/>
</dbReference>
<keyword evidence="4" id="KW-0238">DNA-binding</keyword>
<evidence type="ECO:0000256" key="5">
    <source>
        <dbReference type="ARBA" id="ARBA00023163"/>
    </source>
</evidence>
<dbReference type="CDD" id="cd00383">
    <property type="entry name" value="trans_reg_C"/>
    <property type="match status" value="1"/>
</dbReference>
<organism evidence="8">
    <name type="scientific">marine metagenome</name>
    <dbReference type="NCBI Taxonomy" id="408172"/>
    <lineage>
        <taxon>unclassified sequences</taxon>
        <taxon>metagenomes</taxon>
        <taxon>ecological metagenomes</taxon>
    </lineage>
</organism>
<dbReference type="PANTHER" id="PTHR48111">
    <property type="entry name" value="REGULATOR OF RPOS"/>
    <property type="match status" value="1"/>
</dbReference>
<reference evidence="8" key="1">
    <citation type="submission" date="2018-05" db="EMBL/GenBank/DDBJ databases">
        <authorList>
            <person name="Lanie J.A."/>
            <person name="Ng W.-L."/>
            <person name="Kazmierczak K.M."/>
            <person name="Andrzejewski T.M."/>
            <person name="Davidsen T.M."/>
            <person name="Wayne K.J."/>
            <person name="Tettelin H."/>
            <person name="Glass J.I."/>
            <person name="Rusch D."/>
            <person name="Podicherti R."/>
            <person name="Tsui H.-C.T."/>
            <person name="Winkler M.E."/>
        </authorList>
    </citation>
    <scope>NUCLEOTIDE SEQUENCE</scope>
</reference>
<keyword evidence="3" id="KW-0805">Transcription regulation</keyword>
<proteinExistence type="predicted"/>
<dbReference type="Gene3D" id="3.40.50.2300">
    <property type="match status" value="1"/>
</dbReference>
<sequence>VKILVVEDEKKLSGFVEQALKEGGHVVEVSHDGAEGEMLALSGDHDVVLLDLNLPNRDGISILREMRKADLSTPVLILTARDTVQDRVLGLDEGADDYLTKPFSLSELLARIRALLRRGSSSNAVTDLSYDNLVVDLVSRTVVRGSRKIELTPREFSLLEYLLRNADRVVTRSAIAEHVWDFNFEWNSNVVDVYINALRKKLESEGEARLIQTVRGVGYSLRT</sequence>
<gene>
    <name evidence="8" type="ORF">METZ01_LOCUS268044</name>
</gene>
<protein>
    <submittedName>
        <fullName evidence="8">Uncharacterized protein</fullName>
    </submittedName>
</protein>
<dbReference type="InterPro" id="IPR039420">
    <property type="entry name" value="WalR-like"/>
</dbReference>
<evidence type="ECO:0000256" key="3">
    <source>
        <dbReference type="ARBA" id="ARBA00023015"/>
    </source>
</evidence>
<evidence type="ECO:0000256" key="1">
    <source>
        <dbReference type="ARBA" id="ARBA00022553"/>
    </source>
</evidence>
<evidence type="ECO:0000259" key="6">
    <source>
        <dbReference type="PROSITE" id="PS50110"/>
    </source>
</evidence>
<name>A0A382JSX0_9ZZZZ</name>
<feature type="domain" description="Response regulatory" evidence="6">
    <location>
        <begin position="2"/>
        <end position="116"/>
    </location>
</feature>
<keyword evidence="2" id="KW-0902">Two-component regulatory system</keyword>
<dbReference type="Pfam" id="PF00486">
    <property type="entry name" value="Trans_reg_C"/>
    <property type="match status" value="1"/>
</dbReference>
<dbReference type="InterPro" id="IPR001867">
    <property type="entry name" value="OmpR/PhoB-type_DNA-bd"/>
</dbReference>
<evidence type="ECO:0000256" key="4">
    <source>
        <dbReference type="ARBA" id="ARBA00023125"/>
    </source>
</evidence>
<dbReference type="PROSITE" id="PS51755">
    <property type="entry name" value="OMPR_PHOB"/>
    <property type="match status" value="1"/>
</dbReference>
<dbReference type="InterPro" id="IPR036388">
    <property type="entry name" value="WH-like_DNA-bd_sf"/>
</dbReference>
<dbReference type="InterPro" id="IPR011006">
    <property type="entry name" value="CheY-like_superfamily"/>
</dbReference>
<dbReference type="InterPro" id="IPR016032">
    <property type="entry name" value="Sig_transdc_resp-reg_C-effctor"/>
</dbReference>
<dbReference type="GO" id="GO:0032993">
    <property type="term" value="C:protein-DNA complex"/>
    <property type="evidence" value="ECO:0007669"/>
    <property type="project" value="TreeGrafter"/>
</dbReference>
<dbReference type="GO" id="GO:0006355">
    <property type="term" value="P:regulation of DNA-templated transcription"/>
    <property type="evidence" value="ECO:0007669"/>
    <property type="project" value="InterPro"/>
</dbReference>
<dbReference type="EMBL" id="UINC01076225">
    <property type="protein sequence ID" value="SVC15190.1"/>
    <property type="molecule type" value="Genomic_DNA"/>
</dbReference>
<dbReference type="SMART" id="SM00448">
    <property type="entry name" value="REC"/>
    <property type="match status" value="1"/>
</dbReference>
<dbReference type="FunFam" id="1.10.10.10:FF:000005">
    <property type="entry name" value="Two-component system response regulator"/>
    <property type="match status" value="1"/>
</dbReference>
<evidence type="ECO:0000259" key="7">
    <source>
        <dbReference type="PROSITE" id="PS51755"/>
    </source>
</evidence>
<feature type="non-terminal residue" evidence="8">
    <location>
        <position position="1"/>
    </location>
</feature>
<dbReference type="AlphaFoldDB" id="A0A382JSX0"/>
<dbReference type="GO" id="GO:0000976">
    <property type="term" value="F:transcription cis-regulatory region binding"/>
    <property type="evidence" value="ECO:0007669"/>
    <property type="project" value="TreeGrafter"/>
</dbReference>
<dbReference type="Pfam" id="PF00072">
    <property type="entry name" value="Response_reg"/>
    <property type="match status" value="1"/>
</dbReference>
<dbReference type="PROSITE" id="PS50110">
    <property type="entry name" value="RESPONSE_REGULATORY"/>
    <property type="match status" value="1"/>
</dbReference>
<dbReference type="Gene3D" id="1.10.10.10">
    <property type="entry name" value="Winged helix-like DNA-binding domain superfamily/Winged helix DNA-binding domain"/>
    <property type="match status" value="1"/>
</dbReference>
<dbReference type="SUPFAM" id="SSF46894">
    <property type="entry name" value="C-terminal effector domain of the bipartite response regulators"/>
    <property type="match status" value="1"/>
</dbReference>
<keyword evidence="5" id="KW-0804">Transcription</keyword>
<feature type="domain" description="OmpR/PhoB-type" evidence="7">
    <location>
        <begin position="125"/>
        <end position="223"/>
    </location>
</feature>
<evidence type="ECO:0000256" key="2">
    <source>
        <dbReference type="ARBA" id="ARBA00023012"/>
    </source>
</evidence>
<evidence type="ECO:0000313" key="8">
    <source>
        <dbReference type="EMBL" id="SVC15190.1"/>
    </source>
</evidence>
<dbReference type="GO" id="GO:0000156">
    <property type="term" value="F:phosphorelay response regulator activity"/>
    <property type="evidence" value="ECO:0007669"/>
    <property type="project" value="TreeGrafter"/>
</dbReference>
<feature type="non-terminal residue" evidence="8">
    <location>
        <position position="223"/>
    </location>
</feature>
<dbReference type="FunFam" id="3.40.50.2300:FF:000002">
    <property type="entry name" value="DNA-binding response regulator PhoP"/>
    <property type="match status" value="1"/>
</dbReference>
<dbReference type="SMART" id="SM00862">
    <property type="entry name" value="Trans_reg_C"/>
    <property type="match status" value="1"/>
</dbReference>
<keyword evidence="1" id="KW-0597">Phosphoprotein</keyword>
<dbReference type="Gene3D" id="6.10.250.690">
    <property type="match status" value="1"/>
</dbReference>
<dbReference type="PANTHER" id="PTHR48111:SF22">
    <property type="entry name" value="REGULATOR OF RPOS"/>
    <property type="match status" value="1"/>
</dbReference>
<dbReference type="GO" id="GO:0005829">
    <property type="term" value="C:cytosol"/>
    <property type="evidence" value="ECO:0007669"/>
    <property type="project" value="TreeGrafter"/>
</dbReference>
<accession>A0A382JSX0</accession>